<dbReference type="CDD" id="cd00180">
    <property type="entry name" value="PKc"/>
    <property type="match status" value="1"/>
</dbReference>
<dbReference type="GO" id="GO:0016301">
    <property type="term" value="F:kinase activity"/>
    <property type="evidence" value="ECO:0007669"/>
    <property type="project" value="UniProtKB-KW"/>
</dbReference>
<keyword evidence="6" id="KW-1185">Reference proteome</keyword>
<dbReference type="InterPro" id="IPR050216">
    <property type="entry name" value="LRR_domain-containing"/>
</dbReference>
<dbReference type="EMBL" id="JAUQSX010000002">
    <property type="protein sequence ID" value="MDO7845952.1"/>
    <property type="molecule type" value="Genomic_DNA"/>
</dbReference>
<dbReference type="Gene3D" id="1.10.510.10">
    <property type="entry name" value="Transferase(Phosphotransferase) domain 1"/>
    <property type="match status" value="1"/>
</dbReference>
<evidence type="ECO:0000313" key="5">
    <source>
        <dbReference type="EMBL" id="MDO7845952.1"/>
    </source>
</evidence>
<dbReference type="PROSITE" id="PS51450">
    <property type="entry name" value="LRR"/>
    <property type="match status" value="1"/>
</dbReference>
<keyword evidence="1" id="KW-0433">Leucine-rich repeat</keyword>
<dbReference type="PANTHER" id="PTHR48051">
    <property type="match status" value="1"/>
</dbReference>
<dbReference type="Proteomes" id="UP001167796">
    <property type="component" value="Unassembled WGS sequence"/>
</dbReference>
<dbReference type="Pfam" id="PF00560">
    <property type="entry name" value="LRR_1"/>
    <property type="match status" value="1"/>
</dbReference>
<keyword evidence="3" id="KW-0547">Nucleotide-binding</keyword>
<dbReference type="InterPro" id="IPR003591">
    <property type="entry name" value="Leu-rich_rpt_typical-subtyp"/>
</dbReference>
<dbReference type="InterPro" id="IPR032675">
    <property type="entry name" value="LRR_dom_sf"/>
</dbReference>
<keyword evidence="5" id="KW-0808">Transferase</keyword>
<evidence type="ECO:0000313" key="6">
    <source>
        <dbReference type="Proteomes" id="UP001167796"/>
    </source>
</evidence>
<dbReference type="Gene3D" id="3.80.10.10">
    <property type="entry name" value="Ribonuclease Inhibitor"/>
    <property type="match status" value="2"/>
</dbReference>
<dbReference type="SMART" id="SM00364">
    <property type="entry name" value="LRR_BAC"/>
    <property type="match status" value="5"/>
</dbReference>
<dbReference type="InterPro" id="IPR001245">
    <property type="entry name" value="Ser-Thr/Tyr_kinase_cat_dom"/>
</dbReference>
<dbReference type="PROSITE" id="PS50011">
    <property type="entry name" value="PROTEIN_KINASE_DOM"/>
    <property type="match status" value="1"/>
</dbReference>
<reference evidence="5" key="1">
    <citation type="submission" date="2023-07" db="EMBL/GenBank/DDBJ databases">
        <authorList>
            <person name="Kim M.K."/>
        </authorList>
    </citation>
    <scope>NUCLEOTIDE SEQUENCE</scope>
    <source>
        <strain evidence="5">M29</strain>
    </source>
</reference>
<dbReference type="InterPro" id="IPR017441">
    <property type="entry name" value="Protein_kinase_ATP_BS"/>
</dbReference>
<keyword evidence="3" id="KW-0067">ATP-binding</keyword>
<keyword evidence="2" id="KW-0677">Repeat</keyword>
<gene>
    <name evidence="5" type="ORF">Q5H92_06260</name>
</gene>
<keyword evidence="5" id="KW-0418">Kinase</keyword>
<dbReference type="PANTHER" id="PTHR48051:SF1">
    <property type="entry name" value="RAS SUPPRESSOR PROTEIN 1"/>
    <property type="match status" value="1"/>
</dbReference>
<sequence>MTFFFAVHSPRYADLCSMHTLAQLRAGQLAGLTRLDLAEDLTEFPREIFNLADTLEVLNLTGNALTSLPDDLPRLHRLRVLFCSDNQFTEVPAVLGQCFQLEMVGFKANQIRTLPGTALPPALRWLILTDNQLEELPAEIGHCPQLQKLMLAGNRLTKLPETLADCTNLELLRLAANQLTELPTWLLALPRLSWLAYAGNPVSRALEAAAEQNQPIGPIDWNTLTLGQLLGEGASGVIYRAWWQQPNTDAIAVAVKLFKGAVTSDGLPHCEMLACLKAGAHPNLIAVEGKVRHHPAGAEGLVLELIDDAFANLAGPPSLATCTRDVYAPGTRFSLPTVLGIARDIAAAAGHLHAQGILHGDLYAHNILTTADGNALLGDFGAACFFEVTAPNAKALQGVEVRAFACLLEELLTQCHATPATEAALAQLWVLQQRCGQPTPTARPLMAEIEQALAEVATGLG</sequence>
<organism evidence="5 6">
    <name type="scientific">Hymenobacter mellowenesis</name>
    <dbReference type="NCBI Taxonomy" id="3063995"/>
    <lineage>
        <taxon>Bacteria</taxon>
        <taxon>Pseudomonadati</taxon>
        <taxon>Bacteroidota</taxon>
        <taxon>Cytophagia</taxon>
        <taxon>Cytophagales</taxon>
        <taxon>Hymenobacteraceae</taxon>
        <taxon>Hymenobacter</taxon>
    </lineage>
</organism>
<dbReference type="InterPro" id="IPR011009">
    <property type="entry name" value="Kinase-like_dom_sf"/>
</dbReference>
<comment type="caution">
    <text evidence="5">The sequence shown here is derived from an EMBL/GenBank/DDBJ whole genome shotgun (WGS) entry which is preliminary data.</text>
</comment>
<dbReference type="RefSeq" id="WP_305010637.1">
    <property type="nucleotide sequence ID" value="NZ_JAUQSX010000002.1"/>
</dbReference>
<dbReference type="SUPFAM" id="SSF56112">
    <property type="entry name" value="Protein kinase-like (PK-like)"/>
    <property type="match status" value="1"/>
</dbReference>
<dbReference type="InterPro" id="IPR000719">
    <property type="entry name" value="Prot_kinase_dom"/>
</dbReference>
<dbReference type="Pfam" id="PF13855">
    <property type="entry name" value="LRR_8"/>
    <property type="match status" value="1"/>
</dbReference>
<feature type="binding site" evidence="3">
    <location>
        <position position="256"/>
    </location>
    <ligand>
        <name>ATP</name>
        <dbReference type="ChEBI" id="CHEBI:30616"/>
    </ligand>
</feature>
<dbReference type="InterPro" id="IPR001611">
    <property type="entry name" value="Leu-rich_rpt"/>
</dbReference>
<dbReference type="SUPFAM" id="SSF52058">
    <property type="entry name" value="L domain-like"/>
    <property type="match status" value="1"/>
</dbReference>
<evidence type="ECO:0000256" key="3">
    <source>
        <dbReference type="PROSITE-ProRule" id="PRU10141"/>
    </source>
</evidence>
<dbReference type="SMART" id="SM00369">
    <property type="entry name" value="LRR_TYP"/>
    <property type="match status" value="6"/>
</dbReference>
<feature type="domain" description="Protein kinase" evidence="4">
    <location>
        <begin position="224"/>
        <end position="461"/>
    </location>
</feature>
<dbReference type="Gene3D" id="3.30.200.20">
    <property type="entry name" value="Phosphorylase Kinase, domain 1"/>
    <property type="match status" value="1"/>
</dbReference>
<dbReference type="Pfam" id="PF07714">
    <property type="entry name" value="PK_Tyr_Ser-Thr"/>
    <property type="match status" value="1"/>
</dbReference>
<proteinExistence type="predicted"/>
<evidence type="ECO:0000256" key="1">
    <source>
        <dbReference type="ARBA" id="ARBA00022614"/>
    </source>
</evidence>
<accession>A0ABT9A7Z3</accession>
<protein>
    <submittedName>
        <fullName evidence="5">Protein kinase</fullName>
    </submittedName>
</protein>
<name>A0ABT9A7Z3_9BACT</name>
<evidence type="ECO:0000259" key="4">
    <source>
        <dbReference type="PROSITE" id="PS50011"/>
    </source>
</evidence>
<evidence type="ECO:0000256" key="2">
    <source>
        <dbReference type="ARBA" id="ARBA00022737"/>
    </source>
</evidence>
<dbReference type="PROSITE" id="PS00107">
    <property type="entry name" value="PROTEIN_KINASE_ATP"/>
    <property type="match status" value="1"/>
</dbReference>